<sequence>MLLNTTHMSRRLVNVIPVRVKLILSYSQVIHFINEIFLSYDPQNDNYEQADVTTKEIYLEVCKFTTCFDNKSLASFSKWCSNRKLNFMRGIETRKKRKTTDGEIYVRLRRLYILKDKYRSALSKRKLLCQLSITWRCTNPISKN</sequence>
<dbReference type="OrthoDB" id="2264705at2759"/>
<organism evidence="1 2">
    <name type="scientific">Hesseltinella vesiculosa</name>
    <dbReference type="NCBI Taxonomy" id="101127"/>
    <lineage>
        <taxon>Eukaryota</taxon>
        <taxon>Fungi</taxon>
        <taxon>Fungi incertae sedis</taxon>
        <taxon>Mucoromycota</taxon>
        <taxon>Mucoromycotina</taxon>
        <taxon>Mucoromycetes</taxon>
        <taxon>Mucorales</taxon>
        <taxon>Cunninghamellaceae</taxon>
        <taxon>Hesseltinella</taxon>
    </lineage>
</organism>
<dbReference type="Proteomes" id="UP000242146">
    <property type="component" value="Unassembled WGS sequence"/>
</dbReference>
<keyword evidence="2" id="KW-1185">Reference proteome</keyword>
<gene>
    <name evidence="1" type="ORF">DM01DRAFT_1171539</name>
</gene>
<comment type="caution">
    <text evidence="1">The sequence shown here is derived from an EMBL/GenBank/DDBJ whole genome shotgun (WGS) entry which is preliminary data.</text>
</comment>
<evidence type="ECO:0000313" key="1">
    <source>
        <dbReference type="EMBL" id="ORX45495.1"/>
    </source>
</evidence>
<dbReference type="EMBL" id="MCGT01000042">
    <property type="protein sequence ID" value="ORX45495.1"/>
    <property type="molecule type" value="Genomic_DNA"/>
</dbReference>
<dbReference type="AlphaFoldDB" id="A0A1X2G5C2"/>
<accession>A0A1X2G5C2</accession>
<evidence type="ECO:0000313" key="2">
    <source>
        <dbReference type="Proteomes" id="UP000242146"/>
    </source>
</evidence>
<protein>
    <submittedName>
        <fullName evidence="1">Uncharacterized protein</fullName>
    </submittedName>
</protein>
<reference evidence="1 2" key="1">
    <citation type="submission" date="2016-07" db="EMBL/GenBank/DDBJ databases">
        <title>Pervasive Adenine N6-methylation of Active Genes in Fungi.</title>
        <authorList>
            <consortium name="DOE Joint Genome Institute"/>
            <person name="Mondo S.J."/>
            <person name="Dannebaum R.O."/>
            <person name="Kuo R.C."/>
            <person name="Labutti K."/>
            <person name="Haridas S."/>
            <person name="Kuo A."/>
            <person name="Salamov A."/>
            <person name="Ahrendt S.R."/>
            <person name="Lipzen A."/>
            <person name="Sullivan W."/>
            <person name="Andreopoulos W.B."/>
            <person name="Clum A."/>
            <person name="Lindquist E."/>
            <person name="Daum C."/>
            <person name="Ramamoorthy G.K."/>
            <person name="Gryganskyi A."/>
            <person name="Culley D."/>
            <person name="Magnuson J.K."/>
            <person name="James T.Y."/>
            <person name="O'Malley M.A."/>
            <person name="Stajich J.E."/>
            <person name="Spatafora J.W."/>
            <person name="Visel A."/>
            <person name="Grigoriev I.V."/>
        </authorList>
    </citation>
    <scope>NUCLEOTIDE SEQUENCE [LARGE SCALE GENOMIC DNA]</scope>
    <source>
        <strain evidence="1 2">NRRL 3301</strain>
    </source>
</reference>
<name>A0A1X2G5C2_9FUNG</name>
<proteinExistence type="predicted"/>